<dbReference type="GO" id="GO:0032982">
    <property type="term" value="C:myosin filament"/>
    <property type="evidence" value="ECO:0007669"/>
    <property type="project" value="UniProtKB-KW"/>
</dbReference>
<dbReference type="PROSITE" id="PS50835">
    <property type="entry name" value="IG_LIKE"/>
    <property type="match status" value="5"/>
</dbReference>
<evidence type="ECO:0000313" key="15">
    <source>
        <dbReference type="Proteomes" id="UP000694541"/>
    </source>
</evidence>
<dbReference type="Proteomes" id="UP000694541">
    <property type="component" value="Unplaced"/>
</dbReference>
<evidence type="ECO:0000256" key="8">
    <source>
        <dbReference type="ARBA" id="ARBA00038352"/>
    </source>
</evidence>
<evidence type="ECO:0000313" key="14">
    <source>
        <dbReference type="Ensembl" id="ENSANIP00000020385.1"/>
    </source>
</evidence>
<protein>
    <recommendedName>
        <fullName evidence="9">Myosin-binding protein C, cardiac-type</fullName>
    </recommendedName>
    <alternativeName>
        <fullName evidence="10">C-protein, cardiac muscle isoform</fullName>
    </alternativeName>
</protein>
<keyword evidence="2" id="KW-0597">Phosphoprotein</keyword>
<reference evidence="14" key="2">
    <citation type="submission" date="2025-09" db="UniProtKB">
        <authorList>
            <consortium name="Ensembl"/>
        </authorList>
    </citation>
    <scope>IDENTIFICATION</scope>
</reference>
<evidence type="ECO:0000256" key="5">
    <source>
        <dbReference type="ARBA" id="ARBA00023179"/>
    </source>
</evidence>
<evidence type="ECO:0000256" key="11">
    <source>
        <dbReference type="SAM" id="MobiDB-lite"/>
    </source>
</evidence>
<evidence type="ECO:0000259" key="12">
    <source>
        <dbReference type="PROSITE" id="PS50835"/>
    </source>
</evidence>
<evidence type="ECO:0000256" key="7">
    <source>
        <dbReference type="ARBA" id="ARBA00023319"/>
    </source>
</evidence>
<evidence type="ECO:0000259" key="13">
    <source>
        <dbReference type="PROSITE" id="PS50853"/>
    </source>
</evidence>
<dbReference type="FunFam" id="2.60.40.10:FF:000518">
    <property type="entry name" value="Myosin-binding protein C, cardiac-type"/>
    <property type="match status" value="1"/>
</dbReference>
<dbReference type="FunFam" id="2.60.40.10:FF:000085">
    <property type="entry name" value="Myosin-binding protein C, slow type"/>
    <property type="match status" value="1"/>
</dbReference>
<evidence type="ECO:0000256" key="2">
    <source>
        <dbReference type="ARBA" id="ARBA00022553"/>
    </source>
</evidence>
<feature type="domain" description="Fibronectin type-III" evidence="13">
    <location>
        <begin position="768"/>
        <end position="864"/>
    </location>
</feature>
<dbReference type="InterPro" id="IPR040849">
    <property type="entry name" value="MyBP-C_THB"/>
</dbReference>
<comment type="similarity">
    <text evidence="8">Belongs to the immunoglobulin superfamily. MyBP family.</text>
</comment>
<dbReference type="GO" id="GO:0032036">
    <property type="term" value="F:myosin heavy chain binding"/>
    <property type="evidence" value="ECO:0007669"/>
    <property type="project" value="TreeGrafter"/>
</dbReference>
<feature type="domain" description="Ig-like" evidence="12">
    <location>
        <begin position="965"/>
        <end position="1053"/>
    </location>
</feature>
<dbReference type="InterPro" id="IPR013783">
    <property type="entry name" value="Ig-like_fold"/>
</dbReference>
<dbReference type="FunFam" id="2.60.40.10:FF:000031">
    <property type="entry name" value="Myosin-binding protein C, slow type"/>
    <property type="match status" value="1"/>
</dbReference>
<dbReference type="Ensembl" id="ENSANIT00000021064.1">
    <property type="protein sequence ID" value="ENSANIP00000020385.1"/>
    <property type="gene ID" value="ENSANIG00000009066.1"/>
</dbReference>
<feature type="region of interest" description="Disordered" evidence="11">
    <location>
        <begin position="111"/>
        <end position="134"/>
    </location>
</feature>
<dbReference type="CDD" id="cd00096">
    <property type="entry name" value="Ig"/>
    <property type="match status" value="1"/>
</dbReference>
<feature type="domain" description="Ig-like" evidence="12">
    <location>
        <begin position="1175"/>
        <end position="1259"/>
    </location>
</feature>
<dbReference type="FunFam" id="2.60.40.10:FF:000081">
    <property type="entry name" value="Myosin-binding protein C, slow type"/>
    <property type="match status" value="1"/>
</dbReference>
<evidence type="ECO:0000256" key="6">
    <source>
        <dbReference type="ARBA" id="ARBA00023203"/>
    </source>
</evidence>
<dbReference type="FunFam" id="2.60.40.10:FF:000326">
    <property type="entry name" value="Myosin-binding protein C, cardiac-type"/>
    <property type="match status" value="1"/>
</dbReference>
<feature type="domain" description="Fibronectin type-III" evidence="13">
    <location>
        <begin position="866"/>
        <end position="961"/>
    </location>
</feature>
<dbReference type="PANTHER" id="PTHR13817">
    <property type="entry name" value="TITIN"/>
    <property type="match status" value="1"/>
</dbReference>
<dbReference type="GO" id="GO:0031430">
    <property type="term" value="C:M band"/>
    <property type="evidence" value="ECO:0007669"/>
    <property type="project" value="TreeGrafter"/>
</dbReference>
<dbReference type="Gene3D" id="2.60.40.10">
    <property type="entry name" value="Immunoglobulins"/>
    <property type="match status" value="11"/>
</dbReference>
<dbReference type="FunFam" id="2.60.40.10:FF:000576">
    <property type="entry name" value="Myosin-binding protein C, cardiac-type"/>
    <property type="match status" value="1"/>
</dbReference>
<feature type="domain" description="Ig-like" evidence="12">
    <location>
        <begin position="447"/>
        <end position="541"/>
    </location>
</feature>
<evidence type="ECO:0000256" key="3">
    <source>
        <dbReference type="ARBA" id="ARBA00022737"/>
    </source>
</evidence>
<dbReference type="FunFam" id="2.60.40.10:FF:000225">
    <property type="entry name" value="Myosin-binding protein C, cardiac-type"/>
    <property type="match status" value="1"/>
</dbReference>
<keyword evidence="7" id="KW-0393">Immunoglobulin domain</keyword>
<dbReference type="InterPro" id="IPR013098">
    <property type="entry name" value="Ig_I-set"/>
</dbReference>
<feature type="compositionally biased region" description="Low complexity" evidence="11">
    <location>
        <begin position="111"/>
        <end position="128"/>
    </location>
</feature>
<keyword evidence="4" id="KW-0130">Cell adhesion</keyword>
<keyword evidence="3" id="KW-0677">Repeat</keyword>
<keyword evidence="1" id="KW-0787">Thick filament</keyword>
<reference evidence="14" key="1">
    <citation type="submission" date="2025-08" db="UniProtKB">
        <authorList>
            <consortium name="Ensembl"/>
        </authorList>
    </citation>
    <scope>IDENTIFICATION</scope>
</reference>
<dbReference type="InterPro" id="IPR050964">
    <property type="entry name" value="Striated_Muscle_Regulatory"/>
</dbReference>
<dbReference type="GO" id="GO:0055010">
    <property type="term" value="P:ventricular cardiac muscle tissue morphogenesis"/>
    <property type="evidence" value="ECO:0007669"/>
    <property type="project" value="TreeGrafter"/>
</dbReference>
<dbReference type="Pfam" id="PF18362">
    <property type="entry name" value="THB"/>
    <property type="match status" value="1"/>
</dbReference>
<dbReference type="FunFam" id="2.60.40.10:FF:000111">
    <property type="entry name" value="Myosin-binding protein C, slow type"/>
    <property type="match status" value="1"/>
</dbReference>
<dbReference type="InterPro" id="IPR036179">
    <property type="entry name" value="Ig-like_dom_sf"/>
</dbReference>
<dbReference type="FunFam" id="2.60.40.10:FF:000062">
    <property type="entry name" value="Myosin-binding protein C, slow type"/>
    <property type="match status" value="1"/>
</dbReference>
<dbReference type="SMART" id="SM00060">
    <property type="entry name" value="FN3"/>
    <property type="match status" value="3"/>
</dbReference>
<organism evidence="14 15">
    <name type="scientific">Accipiter nisus</name>
    <name type="common">Eurasian sparrowhawk</name>
    <dbReference type="NCBI Taxonomy" id="211598"/>
    <lineage>
        <taxon>Eukaryota</taxon>
        <taxon>Metazoa</taxon>
        <taxon>Chordata</taxon>
        <taxon>Craniata</taxon>
        <taxon>Vertebrata</taxon>
        <taxon>Euteleostomi</taxon>
        <taxon>Archelosauria</taxon>
        <taxon>Archosauria</taxon>
        <taxon>Dinosauria</taxon>
        <taxon>Saurischia</taxon>
        <taxon>Theropoda</taxon>
        <taxon>Coelurosauria</taxon>
        <taxon>Aves</taxon>
        <taxon>Neognathae</taxon>
        <taxon>Neoaves</taxon>
        <taxon>Telluraves</taxon>
        <taxon>Accipitrimorphae</taxon>
        <taxon>Accipitriformes</taxon>
        <taxon>Accipitridae</taxon>
        <taxon>Accipitrinae</taxon>
        <taxon>Accipiter</taxon>
    </lineage>
</organism>
<dbReference type="InterPro" id="IPR003599">
    <property type="entry name" value="Ig_sub"/>
</dbReference>
<keyword evidence="15" id="KW-1185">Reference proteome</keyword>
<dbReference type="InterPro" id="IPR007110">
    <property type="entry name" value="Ig-like_dom"/>
</dbReference>
<name>A0A8B9N9C2_9AVES</name>
<dbReference type="PANTHER" id="PTHR13817:SF20">
    <property type="entry name" value="MYOSIN-BINDING PROTEIN C, CARDIAC-TYPE"/>
    <property type="match status" value="1"/>
</dbReference>
<dbReference type="CDD" id="cd00063">
    <property type="entry name" value="FN3"/>
    <property type="match status" value="3"/>
</dbReference>
<dbReference type="GO" id="GO:0003779">
    <property type="term" value="F:actin binding"/>
    <property type="evidence" value="ECO:0007669"/>
    <property type="project" value="UniProtKB-KW"/>
</dbReference>
<dbReference type="Pfam" id="PF07679">
    <property type="entry name" value="I-set"/>
    <property type="match status" value="7"/>
</dbReference>
<sequence length="1282" mass="144557">ERKRKMDSEMTLSLFLVSAFTKKPKTTEVTAGSAAVFEAETEKAGIKVKWQRAGTEITESEKYVIKAEGNKHSLTINNVGKEDDVTYAVIAGSSKVKFELKVKEPVTPAEVAPAPAASELPAPPVESSQNTEGNREHFISAGTQPEEPLDPIGLFVTRPQDGEVTVGGNITFTAKVAGESLLKKPSVKWFKGKWMDLGSKVGKHLQLHDTYDRNNKVYTFEMEIIEANMTFAGGYRCEVSTKDKFDSSNFNLIVNEAPITGDLDIRSAFRPVVRTSEAKSESQSDVDVWEILRKAPPSEYEKIAFQYGITDLRGMLKRLKRIKKEEKKSTAFQKKLDPAYQVDKGQKIKLMVEVANPDADVKWLKNGQEIQCFGSESVCCSHDYFFFFPLLYMSTHGTGYYLFRYIFEAIGNKRILTINHCSLADDAAYECVVGEEKSFTELFVKEPPILITHPLEDQMVMVGERVEFECEVSEEGATVKWEKDGIELTREETFKYRFKKDGKKQYLIINDSTKEDSGHYTVKTNGGVSVAELIVQEKKLEVYQSIADLTVKARDQAVFKCEVSDENVKGIWLKNGKEVVPDERIKISHIGRIHKLTIEDVTPGDEADYSFIPQGFAYNLSAKLQFLGKTLKLYLKVIFSAFATEPPKIHLDCLGQSPDTIVVVAGNKLRLDVPISGDPTPTVIWQKVNKDKILQDRGKDDNGSREWTMHLLFESEGRVRVEMHEDHCVFIIEGAEKEDEGVYRVIVKNPVGEDKADITVKVIDVPDPPEAPKISNIGEDYCTVQWQPPKYDGGQPVLGYILERKKKKSYRWMRLNFDLLKELTYEAKRMIEGVVYEMRIYAVNSIGMSRPSPASQPFMPIAPPSEPTHFTVEDVSDSTVALKWRPPERIGAGGLDGYIVEYCKDGSTEWIPALPGLTERTSALIKDLVTGDKLQFRIKAINLAGESGAAIIKEPVTVQEILQRPKIWLPRHLRQTLVKKVGETINIVIPFQGKPRPKIIWMKDGQTLDSKDVGIRNSNTDTILFIRRAELHHSGAYEVTLQIENMTDKVTITMQIIDKPGPPQNIKLVDVWGFNAALEWTPPQDDGNAQILGYTVQKADKKTMEWYTVFDHYRRTNCVVSDLIMGNEYFFRIFSENLCGLSETAATTKNPAYIQKTGTTYKPPSYKEHDFSEPPKFTHPLVNRSVIAGYNTTLSCAVRGIPKPKIFWYKNKMDLSGDAKYRMFSKQGVLTLEIRKPTPFDGGCYTCKAVNECGEAEIECRLDVRGNQMNLMDNTNTAMKNE</sequence>
<keyword evidence="5" id="KW-0514">Muscle protein</keyword>
<feature type="domain" description="Ig-like" evidence="12">
    <location>
        <begin position="327"/>
        <end position="433"/>
    </location>
</feature>
<dbReference type="SMART" id="SM00408">
    <property type="entry name" value="IGc2"/>
    <property type="match status" value="5"/>
</dbReference>
<dbReference type="InterPro" id="IPR036116">
    <property type="entry name" value="FN3_sf"/>
</dbReference>
<feature type="domain" description="Fibronectin type-III" evidence="13">
    <location>
        <begin position="1062"/>
        <end position="1157"/>
    </location>
</feature>
<feature type="domain" description="Ig-like" evidence="12">
    <location>
        <begin position="145"/>
        <end position="260"/>
    </location>
</feature>
<dbReference type="Pfam" id="PF00041">
    <property type="entry name" value="fn3"/>
    <property type="match status" value="3"/>
</dbReference>
<evidence type="ECO:0000256" key="9">
    <source>
        <dbReference type="ARBA" id="ARBA00044086"/>
    </source>
</evidence>
<dbReference type="InterPro" id="IPR003961">
    <property type="entry name" value="FN3_dom"/>
</dbReference>
<dbReference type="SUPFAM" id="SSF49265">
    <property type="entry name" value="Fibronectin type III"/>
    <property type="match status" value="2"/>
</dbReference>
<dbReference type="InterPro" id="IPR003598">
    <property type="entry name" value="Ig_sub2"/>
</dbReference>
<keyword evidence="6" id="KW-0009">Actin-binding</keyword>
<dbReference type="SMART" id="SM00409">
    <property type="entry name" value="IG"/>
    <property type="match status" value="8"/>
</dbReference>
<dbReference type="GO" id="GO:0007155">
    <property type="term" value="P:cell adhesion"/>
    <property type="evidence" value="ECO:0007669"/>
    <property type="project" value="UniProtKB-KW"/>
</dbReference>
<evidence type="ECO:0000256" key="10">
    <source>
        <dbReference type="ARBA" id="ARBA00044215"/>
    </source>
</evidence>
<dbReference type="FunFam" id="2.60.40.10:FF:000060">
    <property type="entry name" value="Myosin-binding protein C, slow type"/>
    <property type="match status" value="1"/>
</dbReference>
<accession>A0A8B9N9C2</accession>
<proteinExistence type="inferred from homology"/>
<dbReference type="PROSITE" id="PS50853">
    <property type="entry name" value="FN3"/>
    <property type="match status" value="3"/>
</dbReference>
<dbReference type="GO" id="GO:0045214">
    <property type="term" value="P:sarcomere organization"/>
    <property type="evidence" value="ECO:0007669"/>
    <property type="project" value="TreeGrafter"/>
</dbReference>
<evidence type="ECO:0000256" key="4">
    <source>
        <dbReference type="ARBA" id="ARBA00022889"/>
    </source>
</evidence>
<evidence type="ECO:0000256" key="1">
    <source>
        <dbReference type="ARBA" id="ARBA00022433"/>
    </source>
</evidence>
<dbReference type="SUPFAM" id="SSF48726">
    <property type="entry name" value="Immunoglobulin"/>
    <property type="match status" value="8"/>
</dbReference>